<keyword evidence="4" id="KW-1185">Reference proteome</keyword>
<protein>
    <submittedName>
        <fullName evidence="3">Transcriptional regulator</fullName>
    </submittedName>
</protein>
<feature type="compositionally biased region" description="Acidic residues" evidence="1">
    <location>
        <begin position="239"/>
        <end position="248"/>
    </location>
</feature>
<dbReference type="SUPFAM" id="SSF46955">
    <property type="entry name" value="Putative DNA-binding domain"/>
    <property type="match status" value="1"/>
</dbReference>
<proteinExistence type="predicted"/>
<evidence type="ECO:0000256" key="1">
    <source>
        <dbReference type="SAM" id="MobiDB-lite"/>
    </source>
</evidence>
<organism evidence="3 4">
    <name type="scientific">Bifidobacterium choerinum</name>
    <dbReference type="NCBI Taxonomy" id="35760"/>
    <lineage>
        <taxon>Bacteria</taxon>
        <taxon>Bacillati</taxon>
        <taxon>Actinomycetota</taxon>
        <taxon>Actinomycetes</taxon>
        <taxon>Bifidobacteriales</taxon>
        <taxon>Bifidobacteriaceae</taxon>
        <taxon>Bifidobacterium</taxon>
    </lineage>
</organism>
<sequence length="254" mass="28060">MTRQRSRGASAGQATAPRYVDVPLIDVDDTMVQGELFPDEGSDVTIRGYRGTVASEVAGITYRQLDYWARKRIVVPSITPSNGSGTRRLYSFDDVVILAVSKKLLDIGVNLQNATSAIEFLIAQPPERLRHLTILCDGQHVEECSDGGQIAQALEDGDAVFCVSVEALWTRVEAAVEHADYTDVTGAVRRRNTRPIDDIAAQSMRERLERRRIEHARFVERYANQTLEDALRRQGAVQDGDDGQDTNENEGGAA</sequence>
<gene>
    <name evidence="3" type="ORF">BCHO_1191</name>
</gene>
<dbReference type="GO" id="GO:0006355">
    <property type="term" value="P:regulation of DNA-templated transcription"/>
    <property type="evidence" value="ECO:0007669"/>
    <property type="project" value="InterPro"/>
</dbReference>
<dbReference type="InterPro" id="IPR000551">
    <property type="entry name" value="MerR-type_HTH_dom"/>
</dbReference>
<dbReference type="AlphaFoldDB" id="A0A087AEF9"/>
<reference evidence="3 4" key="1">
    <citation type="submission" date="2014-03" db="EMBL/GenBank/DDBJ databases">
        <title>Genomics of Bifidobacteria.</title>
        <authorList>
            <person name="Ventura M."/>
            <person name="Milani C."/>
            <person name="Lugli G.A."/>
        </authorList>
    </citation>
    <scope>NUCLEOTIDE SEQUENCE [LARGE SCALE GENOMIC DNA]</scope>
    <source>
        <strain evidence="3 4">LMG 10510</strain>
    </source>
</reference>
<evidence type="ECO:0000259" key="2">
    <source>
        <dbReference type="SMART" id="SM00422"/>
    </source>
</evidence>
<dbReference type="EMBL" id="JGYU01000006">
    <property type="protein sequence ID" value="KFI57159.1"/>
    <property type="molecule type" value="Genomic_DNA"/>
</dbReference>
<evidence type="ECO:0000313" key="4">
    <source>
        <dbReference type="Proteomes" id="UP000028995"/>
    </source>
</evidence>
<dbReference type="SMART" id="SM00422">
    <property type="entry name" value="HTH_MERR"/>
    <property type="match status" value="1"/>
</dbReference>
<evidence type="ECO:0000313" key="3">
    <source>
        <dbReference type="EMBL" id="KFI57159.1"/>
    </source>
</evidence>
<dbReference type="Pfam" id="PF13411">
    <property type="entry name" value="MerR_1"/>
    <property type="match status" value="1"/>
</dbReference>
<feature type="domain" description="HTH merR-type" evidence="2">
    <location>
        <begin position="49"/>
        <end position="121"/>
    </location>
</feature>
<accession>A0A087AEF9</accession>
<feature type="region of interest" description="Disordered" evidence="1">
    <location>
        <begin position="230"/>
        <end position="254"/>
    </location>
</feature>
<dbReference type="Gene3D" id="1.10.1660.10">
    <property type="match status" value="1"/>
</dbReference>
<comment type="caution">
    <text evidence="3">The sequence shown here is derived from an EMBL/GenBank/DDBJ whole genome shotgun (WGS) entry which is preliminary data.</text>
</comment>
<dbReference type="Proteomes" id="UP000028995">
    <property type="component" value="Unassembled WGS sequence"/>
</dbReference>
<dbReference type="OrthoDB" id="7410529at2"/>
<dbReference type="STRING" id="35760.BCHO_1191"/>
<dbReference type="GO" id="GO:0003677">
    <property type="term" value="F:DNA binding"/>
    <property type="evidence" value="ECO:0007669"/>
    <property type="project" value="InterPro"/>
</dbReference>
<dbReference type="eggNOG" id="COG0789">
    <property type="taxonomic scope" value="Bacteria"/>
</dbReference>
<name>A0A087AEF9_9BIFI</name>
<dbReference type="InterPro" id="IPR009061">
    <property type="entry name" value="DNA-bd_dom_put_sf"/>
</dbReference>